<evidence type="ECO:0000256" key="1">
    <source>
        <dbReference type="SAM" id="MobiDB-lite"/>
    </source>
</evidence>
<evidence type="ECO:0000313" key="3">
    <source>
        <dbReference type="Proteomes" id="UP000321034"/>
    </source>
</evidence>
<dbReference type="AlphaFoldDB" id="A0A5C8I2S0"/>
<dbReference type="Proteomes" id="UP000321034">
    <property type="component" value="Unassembled WGS sequence"/>
</dbReference>
<comment type="caution">
    <text evidence="2">The sequence shown here is derived from an EMBL/GenBank/DDBJ whole genome shotgun (WGS) entry which is preliminary data.</text>
</comment>
<feature type="region of interest" description="Disordered" evidence="1">
    <location>
        <begin position="1"/>
        <end position="20"/>
    </location>
</feature>
<evidence type="ECO:0000313" key="2">
    <source>
        <dbReference type="EMBL" id="TXK12173.1"/>
    </source>
</evidence>
<dbReference type="OrthoDB" id="4465019at2"/>
<name>A0A5C8I2S0_9MICO</name>
<dbReference type="EMBL" id="VRSV01000001">
    <property type="protein sequence ID" value="TXK12173.1"/>
    <property type="molecule type" value="Genomic_DNA"/>
</dbReference>
<proteinExistence type="predicted"/>
<reference evidence="2 3" key="1">
    <citation type="submission" date="2019-08" db="EMBL/GenBank/DDBJ databases">
        <authorList>
            <person name="Dong K."/>
        </authorList>
    </citation>
    <scope>NUCLEOTIDE SEQUENCE [LARGE SCALE GENOMIC DNA]</scope>
    <source>
        <strain evidence="2 3">JCM14558</strain>
    </source>
</reference>
<keyword evidence="3" id="KW-1185">Reference proteome</keyword>
<sequence length="99" mass="10399">MASDAGPPDDVRMYVPSSASPDPDIYTDLGAVVVGGETFGVRRRDSDGSHHYDWISGPNDGYGFSVSGGGAPVGEEWHTRAIRDFLAGIDPATGYLADP</sequence>
<protein>
    <submittedName>
        <fullName evidence="2">Uncharacterized protein</fullName>
    </submittedName>
</protein>
<gene>
    <name evidence="2" type="ORF">FVP77_01385</name>
</gene>
<organism evidence="2 3">
    <name type="scientific">Microbacterium hatanonis</name>
    <dbReference type="NCBI Taxonomy" id="404366"/>
    <lineage>
        <taxon>Bacteria</taxon>
        <taxon>Bacillati</taxon>
        <taxon>Actinomycetota</taxon>
        <taxon>Actinomycetes</taxon>
        <taxon>Micrococcales</taxon>
        <taxon>Microbacteriaceae</taxon>
        <taxon>Microbacterium</taxon>
    </lineage>
</organism>
<dbReference type="RefSeq" id="WP_147892914.1">
    <property type="nucleotide sequence ID" value="NZ_BAAANR010000001.1"/>
</dbReference>
<accession>A0A5C8I2S0</accession>